<dbReference type="Proteomes" id="UP000095767">
    <property type="component" value="Unassembled WGS sequence"/>
</dbReference>
<dbReference type="STRING" id="888268.A0A1E5W420"/>
<feature type="non-terminal residue" evidence="2">
    <location>
        <position position="79"/>
    </location>
</feature>
<proteinExistence type="predicted"/>
<dbReference type="OrthoDB" id="6256716at2759"/>
<keyword evidence="1" id="KW-0472">Membrane</keyword>
<dbReference type="AlphaFoldDB" id="A0A1E5W420"/>
<keyword evidence="1" id="KW-1133">Transmembrane helix</keyword>
<reference evidence="2 3" key="1">
    <citation type="submission" date="2016-09" db="EMBL/GenBank/DDBJ databases">
        <title>The draft genome of Dichanthelium oligosanthes: A C3 panicoid grass species.</title>
        <authorList>
            <person name="Studer A.J."/>
            <person name="Schnable J.C."/>
            <person name="Brutnell T.P."/>
        </authorList>
    </citation>
    <scope>NUCLEOTIDE SEQUENCE [LARGE SCALE GENOMIC DNA]</scope>
    <source>
        <strain evidence="3">cv. Kellogg 1175</strain>
        <tissue evidence="2">Leaf</tissue>
    </source>
</reference>
<name>A0A1E5W420_9POAL</name>
<accession>A0A1E5W420</accession>
<evidence type="ECO:0000313" key="3">
    <source>
        <dbReference type="Proteomes" id="UP000095767"/>
    </source>
</evidence>
<keyword evidence="3" id="KW-1185">Reference proteome</keyword>
<evidence type="ECO:0000313" key="2">
    <source>
        <dbReference type="EMBL" id="OEL32028.1"/>
    </source>
</evidence>
<keyword evidence="1" id="KW-0812">Transmembrane</keyword>
<comment type="caution">
    <text evidence="2">The sequence shown here is derived from an EMBL/GenBank/DDBJ whole genome shotgun (WGS) entry which is preliminary data.</text>
</comment>
<organism evidence="2 3">
    <name type="scientific">Dichanthelium oligosanthes</name>
    <dbReference type="NCBI Taxonomy" id="888268"/>
    <lineage>
        <taxon>Eukaryota</taxon>
        <taxon>Viridiplantae</taxon>
        <taxon>Streptophyta</taxon>
        <taxon>Embryophyta</taxon>
        <taxon>Tracheophyta</taxon>
        <taxon>Spermatophyta</taxon>
        <taxon>Magnoliopsida</taxon>
        <taxon>Liliopsida</taxon>
        <taxon>Poales</taxon>
        <taxon>Poaceae</taxon>
        <taxon>PACMAD clade</taxon>
        <taxon>Panicoideae</taxon>
        <taxon>Panicodae</taxon>
        <taxon>Paniceae</taxon>
        <taxon>Dichantheliinae</taxon>
        <taxon>Dichanthelium</taxon>
    </lineage>
</organism>
<feature type="non-terminal residue" evidence="2">
    <location>
        <position position="1"/>
    </location>
</feature>
<feature type="transmembrane region" description="Helical" evidence="1">
    <location>
        <begin position="55"/>
        <end position="78"/>
    </location>
</feature>
<evidence type="ECO:0000256" key="1">
    <source>
        <dbReference type="SAM" id="Phobius"/>
    </source>
</evidence>
<dbReference type="EMBL" id="LWDX02022213">
    <property type="protein sequence ID" value="OEL32028.1"/>
    <property type="molecule type" value="Genomic_DNA"/>
</dbReference>
<gene>
    <name evidence="2" type="ORF">BAE44_0006955</name>
</gene>
<protein>
    <submittedName>
        <fullName evidence="2">Uncharacterized protein</fullName>
    </submittedName>
</protein>
<sequence>LVPDWCAAVVFESIGTMDQEHKRGAPCGIYTYKHHCSMGVDVHEIFVKKSRLRVVLSYIGVVFLLVNVSQPLLAKVYFS</sequence>